<evidence type="ECO:0000256" key="3">
    <source>
        <dbReference type="ARBA" id="ARBA00023082"/>
    </source>
</evidence>
<comment type="similarity">
    <text evidence="1">Belongs to the sigma-70 factor family. ECF subfamily.</text>
</comment>
<dbReference type="InterPro" id="IPR039425">
    <property type="entry name" value="RNA_pol_sigma-70-like"/>
</dbReference>
<keyword evidence="5" id="KW-0804">Transcription</keyword>
<dbReference type="GO" id="GO:0003677">
    <property type="term" value="F:DNA binding"/>
    <property type="evidence" value="ECO:0007669"/>
    <property type="project" value="UniProtKB-KW"/>
</dbReference>
<sequence length="215" mass="22581">MSHPPRPGTVPATVRRMKGFLPFGAGAAEDTPALLQRLARGDASALEPLYRRESAAVYRYALTLGGNPAWAADAMQDAFVALAARPQGFDAARGISLGAYLAGMARHALLARWRDAPAAEAEDDAPGAPATHASPEALLVRAQDQAALWAAVRALPWPQREALLLVDLQERPYAEAAAIAGIQLNTLRTRLHRARLRLAALLNAAGADAGAAASS</sequence>
<dbReference type="SUPFAM" id="SSF88946">
    <property type="entry name" value="Sigma2 domain of RNA polymerase sigma factors"/>
    <property type="match status" value="1"/>
</dbReference>
<proteinExistence type="inferred from homology"/>
<evidence type="ECO:0000313" key="8">
    <source>
        <dbReference type="EMBL" id="WIT13562.1"/>
    </source>
</evidence>
<dbReference type="InterPro" id="IPR007627">
    <property type="entry name" value="RNA_pol_sigma70_r2"/>
</dbReference>
<keyword evidence="4" id="KW-0238">DNA-binding</keyword>
<dbReference type="GO" id="GO:0006352">
    <property type="term" value="P:DNA-templated transcription initiation"/>
    <property type="evidence" value="ECO:0007669"/>
    <property type="project" value="InterPro"/>
</dbReference>
<name>A0AA95NI20_9BURK</name>
<feature type="domain" description="RNA polymerase sigma-70 region 2" evidence="6">
    <location>
        <begin position="49"/>
        <end position="115"/>
    </location>
</feature>
<dbReference type="InterPro" id="IPR014284">
    <property type="entry name" value="RNA_pol_sigma-70_dom"/>
</dbReference>
<protein>
    <submittedName>
        <fullName evidence="8">Sigma-70 family RNA polymerase sigma factor</fullName>
    </submittedName>
</protein>
<organism evidence="8 9">
    <name type="scientific">Paucibacter sediminis</name>
    <dbReference type="NCBI Taxonomy" id="3019553"/>
    <lineage>
        <taxon>Bacteria</taxon>
        <taxon>Pseudomonadati</taxon>
        <taxon>Pseudomonadota</taxon>
        <taxon>Betaproteobacteria</taxon>
        <taxon>Burkholderiales</taxon>
        <taxon>Sphaerotilaceae</taxon>
        <taxon>Roseateles</taxon>
    </lineage>
</organism>
<gene>
    <name evidence="8" type="ORF">PFX98_08080</name>
</gene>
<dbReference type="SUPFAM" id="SSF88659">
    <property type="entry name" value="Sigma3 and sigma4 domains of RNA polymerase sigma factors"/>
    <property type="match status" value="1"/>
</dbReference>
<keyword evidence="2" id="KW-0805">Transcription regulation</keyword>
<dbReference type="EMBL" id="CP116346">
    <property type="protein sequence ID" value="WIT13562.1"/>
    <property type="molecule type" value="Genomic_DNA"/>
</dbReference>
<dbReference type="NCBIfam" id="TIGR02937">
    <property type="entry name" value="sigma70-ECF"/>
    <property type="match status" value="1"/>
</dbReference>
<dbReference type="PANTHER" id="PTHR43133">
    <property type="entry name" value="RNA POLYMERASE ECF-TYPE SIGMA FACTO"/>
    <property type="match status" value="1"/>
</dbReference>
<keyword evidence="3" id="KW-0731">Sigma factor</keyword>
<dbReference type="GO" id="GO:0016987">
    <property type="term" value="F:sigma factor activity"/>
    <property type="evidence" value="ECO:0007669"/>
    <property type="project" value="UniProtKB-KW"/>
</dbReference>
<dbReference type="InterPro" id="IPR013325">
    <property type="entry name" value="RNA_pol_sigma_r2"/>
</dbReference>
<dbReference type="RefSeq" id="WP_285234680.1">
    <property type="nucleotide sequence ID" value="NZ_CP116346.1"/>
</dbReference>
<feature type="domain" description="RNA polymerase sigma factor 70 region 4 type 2" evidence="7">
    <location>
        <begin position="147"/>
        <end position="198"/>
    </location>
</feature>
<accession>A0AA95NI20</accession>
<dbReference type="Pfam" id="PF04542">
    <property type="entry name" value="Sigma70_r2"/>
    <property type="match status" value="1"/>
</dbReference>
<dbReference type="Pfam" id="PF08281">
    <property type="entry name" value="Sigma70_r4_2"/>
    <property type="match status" value="1"/>
</dbReference>
<dbReference type="PANTHER" id="PTHR43133:SF8">
    <property type="entry name" value="RNA POLYMERASE SIGMA FACTOR HI_1459-RELATED"/>
    <property type="match status" value="1"/>
</dbReference>
<dbReference type="AlphaFoldDB" id="A0AA95NI20"/>
<keyword evidence="9" id="KW-1185">Reference proteome</keyword>
<evidence type="ECO:0000259" key="7">
    <source>
        <dbReference type="Pfam" id="PF08281"/>
    </source>
</evidence>
<dbReference type="Gene3D" id="1.10.1740.10">
    <property type="match status" value="1"/>
</dbReference>
<dbReference type="InterPro" id="IPR036388">
    <property type="entry name" value="WH-like_DNA-bd_sf"/>
</dbReference>
<dbReference type="InterPro" id="IPR013324">
    <property type="entry name" value="RNA_pol_sigma_r3/r4-like"/>
</dbReference>
<evidence type="ECO:0000259" key="6">
    <source>
        <dbReference type="Pfam" id="PF04542"/>
    </source>
</evidence>
<dbReference type="Proteomes" id="UP001177769">
    <property type="component" value="Chromosome"/>
</dbReference>
<evidence type="ECO:0000313" key="9">
    <source>
        <dbReference type="Proteomes" id="UP001177769"/>
    </source>
</evidence>
<dbReference type="KEGG" id="pais:PFX98_08080"/>
<dbReference type="InterPro" id="IPR013249">
    <property type="entry name" value="RNA_pol_sigma70_r4_t2"/>
</dbReference>
<evidence type="ECO:0000256" key="4">
    <source>
        <dbReference type="ARBA" id="ARBA00023125"/>
    </source>
</evidence>
<reference evidence="8" key="1">
    <citation type="submission" date="2023-01" db="EMBL/GenBank/DDBJ databases">
        <title>Whole genome sequence of Paucibacter sp. S2-9 isolated from pond sediment.</title>
        <authorList>
            <person name="Jung J.Y."/>
        </authorList>
    </citation>
    <scope>NUCLEOTIDE SEQUENCE</scope>
    <source>
        <strain evidence="8">S2-9</strain>
    </source>
</reference>
<evidence type="ECO:0000256" key="1">
    <source>
        <dbReference type="ARBA" id="ARBA00010641"/>
    </source>
</evidence>
<evidence type="ECO:0000256" key="5">
    <source>
        <dbReference type="ARBA" id="ARBA00023163"/>
    </source>
</evidence>
<evidence type="ECO:0000256" key="2">
    <source>
        <dbReference type="ARBA" id="ARBA00023015"/>
    </source>
</evidence>
<dbReference type="Gene3D" id="1.10.10.10">
    <property type="entry name" value="Winged helix-like DNA-binding domain superfamily/Winged helix DNA-binding domain"/>
    <property type="match status" value="1"/>
</dbReference>